<keyword evidence="2 4" id="KW-0548">Nucleotidyltransferase</keyword>
<proteinExistence type="inferred from homology"/>
<dbReference type="Pfam" id="PF01128">
    <property type="entry name" value="IspD"/>
    <property type="match status" value="1"/>
</dbReference>
<comment type="catalytic activity">
    <reaction evidence="4">
        <text>2-C-methyl-D-erythritol 4-phosphate + CTP + H(+) = 4-CDP-2-C-methyl-D-erythritol + diphosphate</text>
        <dbReference type="Rhea" id="RHEA:13429"/>
        <dbReference type="ChEBI" id="CHEBI:15378"/>
        <dbReference type="ChEBI" id="CHEBI:33019"/>
        <dbReference type="ChEBI" id="CHEBI:37563"/>
        <dbReference type="ChEBI" id="CHEBI:57823"/>
        <dbReference type="ChEBI" id="CHEBI:58262"/>
        <dbReference type="EC" id="2.7.7.60"/>
    </reaction>
</comment>
<keyword evidence="1 4" id="KW-0808">Transferase</keyword>
<sequence length="255" mass="28640">MARESDYYQYLKEVAVKNIAIVLAGGRGARMNSDIPKQYMDVAGKPLLYYSLAAFQQSFIDEIIIVCRKDDTDYVKNDIAGRYSIDKVTGIVHGGAQRYDSVYNGLKLIAGRCAEDDAYEAGGISVYIHDGARPCIDPDMLKRLRADVGNYGACVAAMPVKDTIKIADNAHFAVSTPDRNTLWMIQTPQVFDFRLIWGAYCSMLEDKPEQKHITDDAMLVERYTDKKVYMSEGSYRNIKVTTPEDIGIAELFLKK</sequence>
<evidence type="ECO:0000256" key="3">
    <source>
        <dbReference type="ARBA" id="ARBA00023229"/>
    </source>
</evidence>
<feature type="site" description="Transition state stabilizer" evidence="4">
    <location>
        <position position="37"/>
    </location>
</feature>
<evidence type="ECO:0000256" key="1">
    <source>
        <dbReference type="ARBA" id="ARBA00022679"/>
    </source>
</evidence>
<dbReference type="InterPro" id="IPR050088">
    <property type="entry name" value="IspD/TarI_cytidylyltransf_bact"/>
</dbReference>
<feature type="site" description="Positions MEP for the nucleophilic attack" evidence="4">
    <location>
        <position position="239"/>
    </location>
</feature>
<dbReference type="InterPro" id="IPR001228">
    <property type="entry name" value="IspD"/>
</dbReference>
<dbReference type="GO" id="GO:0050518">
    <property type="term" value="F:2-C-methyl-D-erythritol 4-phosphate cytidylyltransferase activity"/>
    <property type="evidence" value="ECO:0007669"/>
    <property type="project" value="UniProtKB-UniRule"/>
</dbReference>
<dbReference type="eggNOG" id="COG1211">
    <property type="taxonomic scope" value="Bacteria"/>
</dbReference>
<dbReference type="EMBL" id="ABVQ01000031">
    <property type="protein sequence ID" value="EEC58840.1"/>
    <property type="molecule type" value="Genomic_DNA"/>
</dbReference>
<accession>B7ANC9</accession>
<dbReference type="NCBIfam" id="TIGR00453">
    <property type="entry name" value="ispD"/>
    <property type="match status" value="1"/>
</dbReference>
<dbReference type="CDD" id="cd02516">
    <property type="entry name" value="CDP-ME_synthetase"/>
    <property type="match status" value="1"/>
</dbReference>
<name>B7ANC9_9FIRM</name>
<dbReference type="UniPathway" id="UPA00056">
    <property type="reaction ID" value="UER00093"/>
</dbReference>
<dbReference type="InterPro" id="IPR034683">
    <property type="entry name" value="IspD/TarI"/>
</dbReference>
<evidence type="ECO:0000256" key="4">
    <source>
        <dbReference type="HAMAP-Rule" id="MF_00108"/>
    </source>
</evidence>
<dbReference type="PANTHER" id="PTHR32125">
    <property type="entry name" value="2-C-METHYL-D-ERYTHRITOL 4-PHOSPHATE CYTIDYLYLTRANSFERASE, CHLOROPLASTIC"/>
    <property type="match status" value="1"/>
</dbReference>
<dbReference type="EC" id="2.7.7.60" evidence="4"/>
<dbReference type="STRING" id="483218.BACPEC_00182"/>
<gene>
    <name evidence="4" type="primary">ispD</name>
    <name evidence="5" type="ORF">BACPEC_00182</name>
</gene>
<feature type="site" description="Transition state stabilizer" evidence="4">
    <location>
        <position position="30"/>
    </location>
</feature>
<dbReference type="HOGENOM" id="CLU_061281_2_2_9"/>
<comment type="pathway">
    <text evidence="4">Isoprenoid biosynthesis; isopentenyl diphosphate biosynthesis via DXP pathway; isopentenyl diphosphate from 1-deoxy-D-xylulose 5-phosphate: step 2/6.</text>
</comment>
<comment type="function">
    <text evidence="4">Catalyzes the formation of 4-diphosphocytidyl-2-C-methyl-D-erythritol from CTP and 2-C-methyl-D-erythritol 4-phosphate (MEP).</text>
</comment>
<dbReference type="FunFam" id="3.90.550.10:FF:000003">
    <property type="entry name" value="2-C-methyl-D-erythritol 4-phosphate cytidylyltransferase"/>
    <property type="match status" value="1"/>
</dbReference>
<comment type="similarity">
    <text evidence="4">Belongs to the IspD/TarI cytidylyltransferase family. IspD subfamily.</text>
</comment>
<protein>
    <recommendedName>
        <fullName evidence="4">2-C-methyl-D-erythritol 4-phosphate cytidylyltransferase</fullName>
        <ecNumber evidence="4">2.7.7.60</ecNumber>
    </recommendedName>
    <alternativeName>
        <fullName evidence="4">4-diphosphocytidyl-2C-methyl-D-erythritol synthase</fullName>
    </alternativeName>
    <alternativeName>
        <fullName evidence="4">MEP cytidylyltransferase</fullName>
        <shortName evidence="4">MCT</shortName>
    </alternativeName>
</protein>
<dbReference type="InterPro" id="IPR029044">
    <property type="entry name" value="Nucleotide-diphossugar_trans"/>
</dbReference>
<reference evidence="5 6" key="1">
    <citation type="submission" date="2008-11" db="EMBL/GenBank/DDBJ databases">
        <title>Draft genome sequence of Bacteroides pectinophilus (ATCC 43243).</title>
        <authorList>
            <person name="Sudarsanam P."/>
            <person name="Ley R."/>
            <person name="Guruge J."/>
            <person name="Turnbaugh P.J."/>
            <person name="Mahowald M."/>
            <person name="Liep D."/>
            <person name="Gordon J."/>
        </authorList>
    </citation>
    <scope>NUCLEOTIDE SEQUENCE [LARGE SCALE GENOMIC DNA]</scope>
    <source>
        <strain evidence="5 6">ATCC 43243</strain>
    </source>
</reference>
<dbReference type="SUPFAM" id="SSF53448">
    <property type="entry name" value="Nucleotide-diphospho-sugar transferases"/>
    <property type="match status" value="1"/>
</dbReference>
<dbReference type="HAMAP" id="MF_00108">
    <property type="entry name" value="IspD"/>
    <property type="match status" value="1"/>
</dbReference>
<evidence type="ECO:0000256" key="2">
    <source>
        <dbReference type="ARBA" id="ARBA00022695"/>
    </source>
</evidence>
<evidence type="ECO:0000313" key="5">
    <source>
        <dbReference type="EMBL" id="EEC58840.1"/>
    </source>
</evidence>
<dbReference type="Gene3D" id="3.90.550.10">
    <property type="entry name" value="Spore Coat Polysaccharide Biosynthesis Protein SpsA, Chain A"/>
    <property type="match status" value="1"/>
</dbReference>
<dbReference type="GO" id="GO:0019288">
    <property type="term" value="P:isopentenyl diphosphate biosynthetic process, methylerythritol 4-phosphate pathway"/>
    <property type="evidence" value="ECO:0007669"/>
    <property type="project" value="UniProtKB-UniRule"/>
</dbReference>
<reference evidence="5 6" key="2">
    <citation type="submission" date="2008-11" db="EMBL/GenBank/DDBJ databases">
        <authorList>
            <person name="Fulton L."/>
            <person name="Clifton S."/>
            <person name="Fulton B."/>
            <person name="Xu J."/>
            <person name="Minx P."/>
            <person name="Pepin K.H."/>
            <person name="Johnson M."/>
            <person name="Bhonagiri V."/>
            <person name="Nash W.E."/>
            <person name="Mardis E.R."/>
            <person name="Wilson R.K."/>
        </authorList>
    </citation>
    <scope>NUCLEOTIDE SEQUENCE [LARGE SCALE GENOMIC DNA]</scope>
    <source>
        <strain evidence="5 6">ATCC 43243</strain>
    </source>
</reference>
<dbReference type="Proteomes" id="UP000003136">
    <property type="component" value="Unassembled WGS sequence"/>
</dbReference>
<feature type="site" description="Positions MEP for the nucleophilic attack" evidence="4">
    <location>
        <position position="179"/>
    </location>
</feature>
<keyword evidence="6" id="KW-1185">Reference proteome</keyword>
<evidence type="ECO:0000313" key="6">
    <source>
        <dbReference type="Proteomes" id="UP000003136"/>
    </source>
</evidence>
<dbReference type="PANTHER" id="PTHR32125:SF4">
    <property type="entry name" value="2-C-METHYL-D-ERYTHRITOL 4-PHOSPHATE CYTIDYLYLTRANSFERASE, CHLOROPLASTIC"/>
    <property type="match status" value="1"/>
</dbReference>
<dbReference type="AlphaFoldDB" id="B7ANC9"/>
<organism evidence="5 6">
    <name type="scientific">[Bacteroides] pectinophilus ATCC 43243</name>
    <dbReference type="NCBI Taxonomy" id="483218"/>
    <lineage>
        <taxon>Bacteria</taxon>
        <taxon>Bacillati</taxon>
        <taxon>Bacillota</taxon>
        <taxon>Clostridia</taxon>
        <taxon>Eubacteriales</taxon>
    </lineage>
</organism>
<keyword evidence="3 4" id="KW-0414">Isoprene biosynthesis</keyword>